<feature type="repeat" description="ARM" evidence="1">
    <location>
        <begin position="658"/>
        <end position="702"/>
    </location>
</feature>
<feature type="compositionally biased region" description="Basic and acidic residues" evidence="2">
    <location>
        <begin position="60"/>
        <end position="75"/>
    </location>
</feature>
<dbReference type="InterPro" id="IPR000225">
    <property type="entry name" value="Armadillo"/>
</dbReference>
<dbReference type="PROSITE" id="PS50176">
    <property type="entry name" value="ARM_REPEAT"/>
    <property type="match status" value="2"/>
</dbReference>
<dbReference type="eggNOG" id="KOG0167">
    <property type="taxonomic scope" value="Eukaryota"/>
</dbReference>
<sequence length="1269" mass="134556">MSVDSQATPPTRNLHKKYLMVPRSLPSKLVMDVQRERWQIMMGGGNDRASSDEEEEEDGDHGVDSHDECSKMERSGKKKNKRKKNAKAQRSKRQVGNAKGSKLGTQLVGGTGTSAGVRGGQRGLKGSSSALVGPGAHTARDEEAPLVSAEMTGLASLGPVFEAASVPGDVFKMPYQGDLFGTGGTYMEGMVYMSRMPVGGKEGQSRLSKRSGDGPKRSTGTDGSNDTDHGLDSERVAGDSVSSGEGDPQPTNEQIPSQRELEAKIQCASTLLAWSTHRDNAQRLAKEGAVEAVLRLCKTDHLILRGYCSAILKQFAATPILREKLVARGGVPVIADMASQCRKEVVQSNCMVALVNITCINGQEAKMVEDGLVLSMVMIMSEQEDFGRLCATGLFNLTCVSEPYNHIERVLKALVGISSSSSLEVKQSCASAFCNLADLPSMHARLIEEGAVSTIGSIARGASTKTRRICAIALHSLAASKQERTNLVSKGSVPVLYGLSSDEDLTTLHYVACTLVRLGMEEQGHARMIQEGAASALCNIGMSCAAMPMTSLPCALTLDTLSKNAEYKVTIAEEGCIPAIVTLLRSSEDVPTQYHALMTLCSIVMREENHAPILQQGALASILALTAHTNHSVREACALVLFNFSCGSAVQERIVQAGAVPAIIALSAGEGVEVALQRRCAAALCNLACTPANIARMVEEGVIPSIIHLLKTGDIQCVKYCCAALCLVAQDVRNCVLIINEGAIPHMLAGAKDGDMVTKQSCCAVLSTLSSKEECREQLCNCGALPALIQLASMDDEATKLRCVVAFANLSCEYTIRGQMVEGGVVRVLSELSTSYKEKTQLYCARALCNLACHHGSEKSLVEGGGVAALMMIALVRSVSLETKQICAKALLNLVAEDTLPALIEEGIVPATTNLSKLDDEDSMRACATVFALLSADPRGRAKFVQRKSALVSLFGLLRSTDQGTQVICGKAVCNLVSCPDSQLSAVGAGAVPCLRQLAKLGVSEIEASIAMAFLLMSGNSKCRMEVTSTALPTVVYLSRSPNFEARCTCARTLGVLAWHDDSRRALTGVGVARALVGIIEDYSEGDECQKDQLEMCTRALYYLATDQRSAGCMVEAGTIRALSKVMEVGATESVLPLVAAALRCLTQVPTRVETPAKDKDKEKHKDGTRMGASGDGDDAEERIATIEEDAPRIAQLVASQGAGALVRRLVEASGSAEAPADSREATLYDCAVVVFNLAESAASCAELQRDLVGEGGVLPALATLAEVK</sequence>
<dbReference type="AlphaFoldDB" id="D7G6E0"/>
<accession>D7G6E0</accession>
<feature type="region of interest" description="Disordered" evidence="2">
    <location>
        <begin position="197"/>
        <end position="256"/>
    </location>
</feature>
<proteinExistence type="predicted"/>
<evidence type="ECO:0000313" key="4">
    <source>
        <dbReference type="Proteomes" id="UP000002630"/>
    </source>
</evidence>
<dbReference type="InParanoid" id="D7G6E0"/>
<feature type="compositionally biased region" description="Polar residues" evidence="2">
    <location>
        <begin position="1"/>
        <end position="11"/>
    </location>
</feature>
<feature type="region of interest" description="Disordered" evidence="2">
    <location>
        <begin position="1154"/>
        <end position="1180"/>
    </location>
</feature>
<dbReference type="PANTHER" id="PTHR23315">
    <property type="entry name" value="U BOX DOMAIN-CONTAINING"/>
    <property type="match status" value="1"/>
</dbReference>
<dbReference type="EMBL" id="FN649729">
    <property type="protein sequence ID" value="CBJ27535.1"/>
    <property type="molecule type" value="Genomic_DNA"/>
</dbReference>
<feature type="compositionally biased region" description="Basic and acidic residues" evidence="2">
    <location>
        <begin position="226"/>
        <end position="237"/>
    </location>
</feature>
<dbReference type="EMBL" id="FN648960">
    <property type="protein sequence ID" value="CBJ27535.1"/>
    <property type="molecule type" value="Genomic_DNA"/>
</dbReference>
<evidence type="ECO:0000256" key="1">
    <source>
        <dbReference type="PROSITE-ProRule" id="PRU00259"/>
    </source>
</evidence>
<dbReference type="STRING" id="2880.D7G6E0"/>
<feature type="compositionally biased region" description="Basic and acidic residues" evidence="2">
    <location>
        <begin position="1155"/>
        <end position="1169"/>
    </location>
</feature>
<dbReference type="Gene3D" id="1.25.10.10">
    <property type="entry name" value="Leucine-rich Repeat Variant"/>
    <property type="match status" value="5"/>
</dbReference>
<gene>
    <name evidence="3" type="ORF">Esi_0073_0132</name>
</gene>
<feature type="compositionally biased region" description="Basic residues" evidence="2">
    <location>
        <begin position="76"/>
        <end position="93"/>
    </location>
</feature>
<organism evidence="3 4">
    <name type="scientific">Ectocarpus siliculosus</name>
    <name type="common">Brown alga</name>
    <name type="synonym">Conferva siliculosa</name>
    <dbReference type="NCBI Taxonomy" id="2880"/>
    <lineage>
        <taxon>Eukaryota</taxon>
        <taxon>Sar</taxon>
        <taxon>Stramenopiles</taxon>
        <taxon>Ochrophyta</taxon>
        <taxon>PX clade</taxon>
        <taxon>Phaeophyceae</taxon>
        <taxon>Ectocarpales</taxon>
        <taxon>Ectocarpaceae</taxon>
        <taxon>Ectocarpus</taxon>
    </lineage>
</organism>
<evidence type="ECO:0000256" key="2">
    <source>
        <dbReference type="SAM" id="MobiDB-lite"/>
    </source>
</evidence>
<dbReference type="InterPro" id="IPR011989">
    <property type="entry name" value="ARM-like"/>
</dbReference>
<protein>
    <submittedName>
        <fullName evidence="3">Possible vacuolar protein</fullName>
    </submittedName>
</protein>
<dbReference type="SUPFAM" id="SSF48371">
    <property type="entry name" value="ARM repeat"/>
    <property type="match status" value="3"/>
</dbReference>
<dbReference type="Pfam" id="PF00514">
    <property type="entry name" value="Arm"/>
    <property type="match status" value="2"/>
</dbReference>
<feature type="region of interest" description="Disordered" evidence="2">
    <location>
        <begin position="1"/>
        <end position="26"/>
    </location>
</feature>
<evidence type="ECO:0000313" key="3">
    <source>
        <dbReference type="EMBL" id="CBJ27535.1"/>
    </source>
</evidence>
<dbReference type="Proteomes" id="UP000002630">
    <property type="component" value="Linkage Group LG04"/>
</dbReference>
<feature type="compositionally biased region" description="Gly residues" evidence="2">
    <location>
        <begin position="107"/>
        <end position="123"/>
    </location>
</feature>
<dbReference type="InterPro" id="IPR016024">
    <property type="entry name" value="ARM-type_fold"/>
</dbReference>
<dbReference type="PANTHER" id="PTHR23315:SF7">
    <property type="entry name" value="U-BOX DOMAIN-CONTAINING PROTEIN 4"/>
    <property type="match status" value="1"/>
</dbReference>
<feature type="region of interest" description="Disordered" evidence="2">
    <location>
        <begin position="41"/>
        <end position="142"/>
    </location>
</feature>
<reference evidence="3 4" key="1">
    <citation type="journal article" date="2010" name="Nature">
        <title>The Ectocarpus genome and the independent evolution of multicellularity in brown algae.</title>
        <authorList>
            <person name="Cock J.M."/>
            <person name="Sterck L."/>
            <person name="Rouze P."/>
            <person name="Scornet D."/>
            <person name="Allen A.E."/>
            <person name="Amoutzias G."/>
            <person name="Anthouard V."/>
            <person name="Artiguenave F."/>
            <person name="Aury J.M."/>
            <person name="Badger J.H."/>
            <person name="Beszteri B."/>
            <person name="Billiau K."/>
            <person name="Bonnet E."/>
            <person name="Bothwell J.H."/>
            <person name="Bowler C."/>
            <person name="Boyen C."/>
            <person name="Brownlee C."/>
            <person name="Carrano C.J."/>
            <person name="Charrier B."/>
            <person name="Cho G.Y."/>
            <person name="Coelho S.M."/>
            <person name="Collen J."/>
            <person name="Corre E."/>
            <person name="Da Silva C."/>
            <person name="Delage L."/>
            <person name="Delaroque N."/>
            <person name="Dittami S.M."/>
            <person name="Doulbeau S."/>
            <person name="Elias M."/>
            <person name="Farnham G."/>
            <person name="Gachon C.M."/>
            <person name="Gschloessl B."/>
            <person name="Heesch S."/>
            <person name="Jabbari K."/>
            <person name="Jubin C."/>
            <person name="Kawai H."/>
            <person name="Kimura K."/>
            <person name="Kloareg B."/>
            <person name="Kupper F.C."/>
            <person name="Lang D."/>
            <person name="Le Bail A."/>
            <person name="Leblanc C."/>
            <person name="Lerouge P."/>
            <person name="Lohr M."/>
            <person name="Lopez P.J."/>
            <person name="Martens C."/>
            <person name="Maumus F."/>
            <person name="Michel G."/>
            <person name="Miranda-Saavedra D."/>
            <person name="Morales J."/>
            <person name="Moreau H."/>
            <person name="Motomura T."/>
            <person name="Nagasato C."/>
            <person name="Napoli C.A."/>
            <person name="Nelson D.R."/>
            <person name="Nyvall-Collen P."/>
            <person name="Peters A.F."/>
            <person name="Pommier C."/>
            <person name="Potin P."/>
            <person name="Poulain J."/>
            <person name="Quesneville H."/>
            <person name="Read B."/>
            <person name="Rensing S.A."/>
            <person name="Ritter A."/>
            <person name="Rousvoal S."/>
            <person name="Samanta M."/>
            <person name="Samson G."/>
            <person name="Schroeder D.C."/>
            <person name="Segurens B."/>
            <person name="Strittmatter M."/>
            <person name="Tonon T."/>
            <person name="Tregear J.W."/>
            <person name="Valentin K."/>
            <person name="von Dassow P."/>
            <person name="Yamagishi T."/>
            <person name="Van de Peer Y."/>
            <person name="Wincker P."/>
        </authorList>
    </citation>
    <scope>NUCLEOTIDE SEQUENCE [LARGE SCALE GENOMIC DNA]</scope>
    <source>
        <strain evidence="4">Ec32 / CCAP1310/4</strain>
    </source>
</reference>
<name>D7G6E0_ECTSI</name>
<dbReference type="SMART" id="SM00185">
    <property type="entry name" value="ARM"/>
    <property type="match status" value="15"/>
</dbReference>
<dbReference type="OrthoDB" id="7537227at2759"/>
<keyword evidence="4" id="KW-1185">Reference proteome</keyword>
<feature type="repeat" description="ARM" evidence="1">
    <location>
        <begin position="575"/>
        <end position="618"/>
    </location>
</feature>